<proteinExistence type="inferred from homology"/>
<evidence type="ECO:0000256" key="4">
    <source>
        <dbReference type="SAM" id="MobiDB-lite"/>
    </source>
</evidence>
<evidence type="ECO:0000256" key="1">
    <source>
        <dbReference type="ARBA" id="ARBA00005709"/>
    </source>
</evidence>
<comment type="function">
    <text evidence="3">Flagellin is the subunit protein which polymerizes to form the filaments of bacterial flagella.</text>
</comment>
<dbReference type="AlphaFoldDB" id="A0A9X2R5X8"/>
<dbReference type="PANTHER" id="PTHR42792:SF2">
    <property type="entry name" value="FLAGELLIN"/>
    <property type="match status" value="1"/>
</dbReference>
<evidence type="ECO:0000256" key="2">
    <source>
        <dbReference type="ARBA" id="ARBA00023143"/>
    </source>
</evidence>
<organism evidence="7 8">
    <name type="scientific">Salinibacter ruber</name>
    <dbReference type="NCBI Taxonomy" id="146919"/>
    <lineage>
        <taxon>Bacteria</taxon>
        <taxon>Pseudomonadati</taxon>
        <taxon>Rhodothermota</taxon>
        <taxon>Rhodothermia</taxon>
        <taxon>Rhodothermales</taxon>
        <taxon>Salinibacteraceae</taxon>
        <taxon>Salinibacter</taxon>
    </lineage>
</organism>
<keyword evidence="7" id="KW-0282">Flagellum</keyword>
<dbReference type="InterPro" id="IPR046358">
    <property type="entry name" value="Flagellin_C"/>
</dbReference>
<dbReference type="GO" id="GO:0009288">
    <property type="term" value="C:bacterial-type flagellum"/>
    <property type="evidence" value="ECO:0007669"/>
    <property type="project" value="UniProtKB-SubCell"/>
</dbReference>
<dbReference type="Pfam" id="PF00700">
    <property type="entry name" value="Flagellin_C"/>
    <property type="match status" value="1"/>
</dbReference>
<dbReference type="GO" id="GO:0005198">
    <property type="term" value="F:structural molecule activity"/>
    <property type="evidence" value="ECO:0007669"/>
    <property type="project" value="UniProtKB-UniRule"/>
</dbReference>
<sequence length="445" mass="45815">MSTFSQINTNIQSQQAFQNLSDTSEELATRRERLTTGLRINSAEDDAAGFEIANKLEAKTGAQGQALRNIGGAKSTLSTAEGALDSQLSILQTAKEKATQAANGSLSQDERNAISNELQQLGKEINDIQENATFNGKGLLDGTETLSGGGTGKELSFQTGTESAGDQGQFSVELEASGTDNLGLATLDLSTPQGEKDGVTINSGDFANDEGAGLLSGKLNDGNGSVQAPVSGQELAGDLSGGKFDIEVSNEGGTADDKSVDVTVTNEAGETVTGGAQTLTTDSTGNKVTLEEDGSGNKIEVALSSVIDDNGAGPGVTISDGNSKSFSVEVESGGGSQFGKKLQGTESNPTGPEEAREIISDVDSAIDTLTSQLSDLGASQNRLSFKESNLQTTKTNLESAQSRIEDADFAKEQTQVAKLQVQQQSGTAQLAQANAAGQSVLSLLQ</sequence>
<gene>
    <name evidence="7" type="ORF">GGP82_000655</name>
</gene>
<dbReference type="InterPro" id="IPR001492">
    <property type="entry name" value="Flagellin"/>
</dbReference>
<feature type="region of interest" description="Disordered" evidence="4">
    <location>
        <begin position="139"/>
        <end position="166"/>
    </location>
</feature>
<dbReference type="PRINTS" id="PR00207">
    <property type="entry name" value="FLAGELLIN"/>
</dbReference>
<evidence type="ECO:0000313" key="7">
    <source>
        <dbReference type="EMBL" id="MCS3864124.1"/>
    </source>
</evidence>
<keyword evidence="3" id="KW-0964">Secreted</keyword>
<dbReference type="Gene3D" id="1.20.1330.10">
    <property type="entry name" value="f41 fragment of flagellin, N-terminal domain"/>
    <property type="match status" value="2"/>
</dbReference>
<dbReference type="PANTHER" id="PTHR42792">
    <property type="entry name" value="FLAGELLIN"/>
    <property type="match status" value="1"/>
</dbReference>
<evidence type="ECO:0000256" key="3">
    <source>
        <dbReference type="RuleBase" id="RU362073"/>
    </source>
</evidence>
<dbReference type="SUPFAM" id="SSF64518">
    <property type="entry name" value="Phase 1 flagellin"/>
    <property type="match status" value="1"/>
</dbReference>
<comment type="similarity">
    <text evidence="1 3">Belongs to the bacterial flagellin family.</text>
</comment>
<protein>
    <recommendedName>
        <fullName evidence="3">Flagellin</fullName>
    </recommendedName>
</protein>
<keyword evidence="2 3" id="KW-0975">Bacterial flagellum</keyword>
<feature type="domain" description="Flagellin C-terminal" evidence="6">
    <location>
        <begin position="360"/>
        <end position="444"/>
    </location>
</feature>
<dbReference type="Gene3D" id="6.10.10.10">
    <property type="entry name" value="Flagellar export chaperone, C-terminal domain"/>
    <property type="match status" value="1"/>
</dbReference>
<dbReference type="InterPro" id="IPR042187">
    <property type="entry name" value="Flagellin_C_sub2"/>
</dbReference>
<dbReference type="Pfam" id="PF00669">
    <property type="entry name" value="Flagellin_N"/>
    <property type="match status" value="1"/>
</dbReference>
<feature type="compositionally biased region" description="Polar residues" evidence="4">
    <location>
        <begin position="156"/>
        <end position="166"/>
    </location>
</feature>
<evidence type="ECO:0000259" key="6">
    <source>
        <dbReference type="Pfam" id="PF00700"/>
    </source>
</evidence>
<evidence type="ECO:0000313" key="8">
    <source>
        <dbReference type="Proteomes" id="UP001155034"/>
    </source>
</evidence>
<dbReference type="Proteomes" id="UP001155034">
    <property type="component" value="Unassembled WGS sequence"/>
</dbReference>
<keyword evidence="7" id="KW-0966">Cell projection</keyword>
<dbReference type="GO" id="GO:0005576">
    <property type="term" value="C:extracellular region"/>
    <property type="evidence" value="ECO:0007669"/>
    <property type="project" value="UniProtKB-SubCell"/>
</dbReference>
<name>A0A9X2R5X8_9BACT</name>
<feature type="domain" description="Flagellin N-terminal" evidence="5">
    <location>
        <begin position="7"/>
        <end position="145"/>
    </location>
</feature>
<keyword evidence="7" id="KW-0969">Cilium</keyword>
<reference evidence="7" key="1">
    <citation type="submission" date="2022-08" db="EMBL/GenBank/DDBJ databases">
        <title>Genomic Encyclopedia of Type Strains, Phase V (KMG-V): Genome sequencing to study the core and pangenomes of soil and plant-associated prokaryotes.</title>
        <authorList>
            <person name="Whitman W."/>
        </authorList>
    </citation>
    <scope>NUCLEOTIDE SEQUENCE</scope>
    <source>
        <strain evidence="7">SP2016B</strain>
    </source>
</reference>
<accession>A0A9X2R5X8</accession>
<comment type="caution">
    <text evidence="7">The sequence shown here is derived from an EMBL/GenBank/DDBJ whole genome shotgun (WGS) entry which is preliminary data.</text>
</comment>
<feature type="region of interest" description="Disordered" evidence="4">
    <location>
        <begin position="332"/>
        <end position="353"/>
    </location>
</feature>
<evidence type="ECO:0000259" key="5">
    <source>
        <dbReference type="Pfam" id="PF00669"/>
    </source>
</evidence>
<dbReference type="EMBL" id="JANTYZ010000001">
    <property type="protein sequence ID" value="MCS3864124.1"/>
    <property type="molecule type" value="Genomic_DNA"/>
</dbReference>
<comment type="subcellular location">
    <subcellularLocation>
        <location evidence="3">Secreted</location>
    </subcellularLocation>
    <subcellularLocation>
        <location evidence="3">Bacterial flagellum</location>
    </subcellularLocation>
</comment>
<feature type="region of interest" description="Disordered" evidence="4">
    <location>
        <begin position="184"/>
        <end position="203"/>
    </location>
</feature>
<dbReference type="RefSeq" id="WP_259083051.1">
    <property type="nucleotide sequence ID" value="NZ_JANTYZ010000001.1"/>
</dbReference>
<dbReference type="InterPro" id="IPR001029">
    <property type="entry name" value="Flagellin_N"/>
</dbReference>